<dbReference type="PANTHER" id="PTHR43625">
    <property type="entry name" value="AFLATOXIN B1 ALDEHYDE REDUCTASE"/>
    <property type="match status" value="1"/>
</dbReference>
<evidence type="ECO:0000313" key="4">
    <source>
        <dbReference type="Proteomes" id="UP000241771"/>
    </source>
</evidence>
<dbReference type="InterPro" id="IPR050791">
    <property type="entry name" value="Aldo-Keto_reductase"/>
</dbReference>
<dbReference type="OrthoDB" id="9772407at2"/>
<dbReference type="PANTHER" id="PTHR43625:SF40">
    <property type="entry name" value="ALDO-KETO REDUCTASE YAKC [NADP(+)]"/>
    <property type="match status" value="1"/>
</dbReference>
<protein>
    <submittedName>
        <fullName evidence="3">Aldo/keto reductase</fullName>
    </submittedName>
</protein>
<dbReference type="EMBL" id="PYMA01000001">
    <property type="protein sequence ID" value="PSW22324.1"/>
    <property type="molecule type" value="Genomic_DNA"/>
</dbReference>
<accession>A0A2T3P1C8</accession>
<dbReference type="InterPro" id="IPR020471">
    <property type="entry name" value="AKR"/>
</dbReference>
<dbReference type="Proteomes" id="UP000241771">
    <property type="component" value="Unassembled WGS sequence"/>
</dbReference>
<reference evidence="3 4" key="1">
    <citation type="submission" date="2018-01" db="EMBL/GenBank/DDBJ databases">
        <title>Whole genome sequencing of Histamine producing bacteria.</title>
        <authorList>
            <person name="Butler K."/>
        </authorList>
    </citation>
    <scope>NUCLEOTIDE SEQUENCE [LARGE SCALE GENOMIC DNA]</scope>
    <source>
        <strain evidence="3 4">DSM 100436</strain>
    </source>
</reference>
<dbReference type="Pfam" id="PF00248">
    <property type="entry name" value="Aldo_ket_red"/>
    <property type="match status" value="1"/>
</dbReference>
<sequence>MNVSHAYGNPPSEKQAIELLNQALDQGYSMLDSAALYGFGANESLLAKAVGHRRDEYLLASKCGMFKGPDGKKAIDGRPETIRKTCEDSLRRLDTEVVDLYYLHRWDKSVPIEESIGELSRLVEEGKILEVGLSEVSATTLEKAHRIHPIAAVQSEYSLWTRNPEIALLDKCEEVGATMVAFSPLGRGILTGKLREVDNFAANDIRRAMPRFNQENFAQNLALIDQLFDVAKSASTTGEPLSLAQMTMAWAIAQRDNIIALPGTTSYEHMVENFSAREIQLSNTALDALDRIINQHTVIGPRYNATTQQEIDTEEF</sequence>
<evidence type="ECO:0000259" key="2">
    <source>
        <dbReference type="Pfam" id="PF00248"/>
    </source>
</evidence>
<dbReference type="SUPFAM" id="SSF51430">
    <property type="entry name" value="NAD(P)-linked oxidoreductase"/>
    <property type="match status" value="1"/>
</dbReference>
<dbReference type="GO" id="GO:0005737">
    <property type="term" value="C:cytoplasm"/>
    <property type="evidence" value="ECO:0007669"/>
    <property type="project" value="TreeGrafter"/>
</dbReference>
<dbReference type="Gene3D" id="3.20.20.100">
    <property type="entry name" value="NADP-dependent oxidoreductase domain"/>
    <property type="match status" value="1"/>
</dbReference>
<keyword evidence="4" id="KW-1185">Reference proteome</keyword>
<feature type="domain" description="NADP-dependent oxidoreductase" evidence="2">
    <location>
        <begin position="9"/>
        <end position="293"/>
    </location>
</feature>
<dbReference type="GO" id="GO:0016491">
    <property type="term" value="F:oxidoreductase activity"/>
    <property type="evidence" value="ECO:0007669"/>
    <property type="project" value="UniProtKB-KW"/>
</dbReference>
<proteinExistence type="predicted"/>
<dbReference type="AlphaFoldDB" id="A0A2T3P1C8"/>
<evidence type="ECO:0000256" key="1">
    <source>
        <dbReference type="ARBA" id="ARBA00023002"/>
    </source>
</evidence>
<name>A0A2T3P1C8_9GAMM</name>
<organism evidence="3 4">
    <name type="scientific">Photobacterium sanctipauli</name>
    <dbReference type="NCBI Taxonomy" id="1342794"/>
    <lineage>
        <taxon>Bacteria</taxon>
        <taxon>Pseudomonadati</taxon>
        <taxon>Pseudomonadota</taxon>
        <taxon>Gammaproteobacteria</taxon>
        <taxon>Vibrionales</taxon>
        <taxon>Vibrionaceae</taxon>
        <taxon>Photobacterium</taxon>
    </lineage>
</organism>
<keyword evidence="1" id="KW-0560">Oxidoreductase</keyword>
<dbReference type="InterPro" id="IPR023210">
    <property type="entry name" value="NADP_OxRdtase_dom"/>
</dbReference>
<dbReference type="PRINTS" id="PR00069">
    <property type="entry name" value="ALDKETRDTASE"/>
</dbReference>
<comment type="caution">
    <text evidence="3">The sequence shown here is derived from an EMBL/GenBank/DDBJ whole genome shotgun (WGS) entry which is preliminary data.</text>
</comment>
<gene>
    <name evidence="3" type="ORF">C9I98_02875</name>
</gene>
<evidence type="ECO:0000313" key="3">
    <source>
        <dbReference type="EMBL" id="PSW22324.1"/>
    </source>
</evidence>
<dbReference type="InterPro" id="IPR036812">
    <property type="entry name" value="NAD(P)_OxRdtase_dom_sf"/>
</dbReference>